<comment type="caution">
    <text evidence="9">The sequence shown here is derived from an EMBL/GenBank/DDBJ whole genome shotgun (WGS) entry which is preliminary data.</text>
</comment>
<dbReference type="PANTHER" id="PTHR30349">
    <property type="entry name" value="PHAGE INTEGRASE-RELATED"/>
    <property type="match status" value="1"/>
</dbReference>
<name>A0A3E2NG76_9FIRM</name>
<dbReference type="PANTHER" id="PTHR30349:SF64">
    <property type="entry name" value="PROPHAGE INTEGRASE INTD-RELATED"/>
    <property type="match status" value="1"/>
</dbReference>
<feature type="domain" description="Core-binding (CB)" evidence="8">
    <location>
        <begin position="59"/>
        <end position="156"/>
    </location>
</feature>
<evidence type="ECO:0000259" key="8">
    <source>
        <dbReference type="PROSITE" id="PS51900"/>
    </source>
</evidence>
<evidence type="ECO:0000256" key="6">
    <source>
        <dbReference type="PROSITE-ProRule" id="PRU01248"/>
    </source>
</evidence>
<reference evidence="9 10" key="1">
    <citation type="submission" date="2018-07" db="EMBL/GenBank/DDBJ databases">
        <title>New species, Clostridium PI-S10-A1B.</title>
        <authorList>
            <person name="Krishna G."/>
            <person name="Summeta K."/>
            <person name="Shikha S."/>
            <person name="Prabhu P.B."/>
            <person name="Suresh K."/>
        </authorList>
    </citation>
    <scope>NUCLEOTIDE SEQUENCE [LARGE SCALE GENOMIC DNA]</scope>
    <source>
        <strain evidence="9 10">PI-S10-A1B</strain>
    </source>
</reference>
<dbReference type="AlphaFoldDB" id="A0A3E2NG76"/>
<sequence>MASIKKRGNKFCVIYHYNDNEGKRRQKWETYDTKAEAKKRAKEIEYRAEMGIISVPKCKLLKELIEEYIVLYGKDKWALSTYEGNVGLIRNYIIPIIGDTKLSEINTRFMEKYYQTLLKTPAVINPIFGKRLNETVGTSTIRDIHKLLRSAFDQAVKWELMEKNPCIHATVPKHKAKKREIWTAEQLMYAIEVCDDEFTKLALNLAFAGSLRIGELLGLTWDCVDISPEAIQEGRAYIYVNKELQRVSKEAVKELDGKDVLLIFPEESKRCKTVRILKTPKTDSSVRKIFLPKSVAMMLIDWKNSQKEIKEVLGEEYQDYGLIMATSYGLPVSGSFVRKGLKKLIEEHDLPPVVFHSIRHTSVTYKLKLNGGDIKAVQGDSGHAQVNMITDVYSHIIDDDRRRNAELFEDAFYNKKNLDPQLHEAQAANTVQVPDGVDAELLSKVLSNPEMAALLSSLAKSMQK</sequence>
<dbReference type="InterPro" id="IPR011010">
    <property type="entry name" value="DNA_brk_join_enz"/>
</dbReference>
<dbReference type="CDD" id="cd01189">
    <property type="entry name" value="INT_ICEBs1_C_like"/>
    <property type="match status" value="1"/>
</dbReference>
<evidence type="ECO:0000256" key="1">
    <source>
        <dbReference type="ARBA" id="ARBA00003283"/>
    </source>
</evidence>
<gene>
    <name evidence="9" type="ORF">DS742_05990</name>
</gene>
<dbReference type="InterPro" id="IPR044068">
    <property type="entry name" value="CB"/>
</dbReference>
<dbReference type="Gene3D" id="1.10.443.10">
    <property type="entry name" value="Intergrase catalytic core"/>
    <property type="match status" value="1"/>
</dbReference>
<dbReference type="GO" id="GO:0003677">
    <property type="term" value="F:DNA binding"/>
    <property type="evidence" value="ECO:0007669"/>
    <property type="project" value="UniProtKB-UniRule"/>
</dbReference>
<dbReference type="InterPro" id="IPR050090">
    <property type="entry name" value="Tyrosine_recombinase_XerCD"/>
</dbReference>
<dbReference type="GO" id="GO:0006310">
    <property type="term" value="P:DNA recombination"/>
    <property type="evidence" value="ECO:0007669"/>
    <property type="project" value="UniProtKB-KW"/>
</dbReference>
<dbReference type="Proteomes" id="UP000260680">
    <property type="component" value="Unassembled WGS sequence"/>
</dbReference>
<dbReference type="GO" id="GO:0015074">
    <property type="term" value="P:DNA integration"/>
    <property type="evidence" value="ECO:0007669"/>
    <property type="project" value="UniProtKB-KW"/>
</dbReference>
<keyword evidence="3" id="KW-0229">DNA integration</keyword>
<dbReference type="SUPFAM" id="SSF56349">
    <property type="entry name" value="DNA breaking-rejoining enzymes"/>
    <property type="match status" value="1"/>
</dbReference>
<dbReference type="Pfam" id="PF00589">
    <property type="entry name" value="Phage_integrase"/>
    <property type="match status" value="1"/>
</dbReference>
<keyword evidence="4 6" id="KW-0238">DNA-binding</keyword>
<evidence type="ECO:0000256" key="3">
    <source>
        <dbReference type="ARBA" id="ARBA00022908"/>
    </source>
</evidence>
<dbReference type="InterPro" id="IPR013762">
    <property type="entry name" value="Integrase-like_cat_sf"/>
</dbReference>
<dbReference type="InterPro" id="IPR010998">
    <property type="entry name" value="Integrase_recombinase_N"/>
</dbReference>
<protein>
    <submittedName>
        <fullName evidence="9">Site-specific integrase</fullName>
    </submittedName>
</protein>
<accession>A0A3E2NG76</accession>
<evidence type="ECO:0000256" key="2">
    <source>
        <dbReference type="ARBA" id="ARBA00008857"/>
    </source>
</evidence>
<evidence type="ECO:0000313" key="9">
    <source>
        <dbReference type="EMBL" id="RFZ80009.1"/>
    </source>
</evidence>
<dbReference type="Gene3D" id="1.10.150.130">
    <property type="match status" value="1"/>
</dbReference>
<evidence type="ECO:0000259" key="7">
    <source>
        <dbReference type="PROSITE" id="PS51898"/>
    </source>
</evidence>
<dbReference type="Pfam" id="PF14659">
    <property type="entry name" value="Phage_int_SAM_3"/>
    <property type="match status" value="1"/>
</dbReference>
<dbReference type="RefSeq" id="WP_117416094.1">
    <property type="nucleotide sequence ID" value="NZ_QOHO01000016.1"/>
</dbReference>
<dbReference type="InterPro" id="IPR002104">
    <property type="entry name" value="Integrase_catalytic"/>
</dbReference>
<dbReference type="OrthoDB" id="9785687at2"/>
<dbReference type="InterPro" id="IPR004107">
    <property type="entry name" value="Integrase_SAM-like_N"/>
</dbReference>
<keyword evidence="5" id="KW-0233">DNA recombination</keyword>
<proteinExistence type="inferred from homology"/>
<dbReference type="PROSITE" id="PS51898">
    <property type="entry name" value="TYR_RECOMBINASE"/>
    <property type="match status" value="1"/>
</dbReference>
<comment type="similarity">
    <text evidence="2">Belongs to the 'phage' integrase family.</text>
</comment>
<feature type="domain" description="Tyr recombinase" evidence="7">
    <location>
        <begin position="177"/>
        <end position="407"/>
    </location>
</feature>
<dbReference type="PROSITE" id="PS51900">
    <property type="entry name" value="CB"/>
    <property type="match status" value="1"/>
</dbReference>
<dbReference type="EMBL" id="QOHO01000016">
    <property type="protein sequence ID" value="RFZ80009.1"/>
    <property type="molecule type" value="Genomic_DNA"/>
</dbReference>
<comment type="function">
    <text evidence="1">Site-specific tyrosine recombinase, which acts by catalyzing the cutting and rejoining of the recombining DNA molecules.</text>
</comment>
<organism evidence="9 10">
    <name type="scientific">Lacrimispora amygdalina</name>
    <dbReference type="NCBI Taxonomy" id="253257"/>
    <lineage>
        <taxon>Bacteria</taxon>
        <taxon>Bacillati</taxon>
        <taxon>Bacillota</taxon>
        <taxon>Clostridia</taxon>
        <taxon>Lachnospirales</taxon>
        <taxon>Lachnospiraceae</taxon>
        <taxon>Lacrimispora</taxon>
    </lineage>
</organism>
<evidence type="ECO:0000313" key="10">
    <source>
        <dbReference type="Proteomes" id="UP000260680"/>
    </source>
</evidence>
<evidence type="ECO:0000256" key="4">
    <source>
        <dbReference type="ARBA" id="ARBA00023125"/>
    </source>
</evidence>
<evidence type="ECO:0000256" key="5">
    <source>
        <dbReference type="ARBA" id="ARBA00023172"/>
    </source>
</evidence>